<dbReference type="EMBL" id="CAJFDI010000007">
    <property type="protein sequence ID" value="CAD5235788.1"/>
    <property type="molecule type" value="Genomic_DNA"/>
</dbReference>
<dbReference type="Proteomes" id="UP000582659">
    <property type="component" value="Unassembled WGS sequence"/>
</dbReference>
<dbReference type="WBParaSite" id="BXY_1208300.1">
    <property type="protein sequence ID" value="BXY_1208300.1"/>
    <property type="gene ID" value="BXY_1208300"/>
</dbReference>
<evidence type="ECO:0000313" key="3">
    <source>
        <dbReference type="Proteomes" id="UP000095284"/>
    </source>
</evidence>
<accession>A0A1I7SGB9</accession>
<evidence type="ECO:0000313" key="2">
    <source>
        <dbReference type="EMBL" id="CAG9132671.1"/>
    </source>
</evidence>
<dbReference type="Proteomes" id="UP000659654">
    <property type="component" value="Unassembled WGS sequence"/>
</dbReference>
<proteinExistence type="predicted"/>
<dbReference type="AlphaFoldDB" id="A0A1I7SGB9"/>
<reference evidence="5" key="1">
    <citation type="submission" date="2016-11" db="UniProtKB">
        <authorList>
            <consortium name="WormBaseParasite"/>
        </authorList>
    </citation>
    <scope>IDENTIFICATION</scope>
</reference>
<organism evidence="3 5">
    <name type="scientific">Bursaphelenchus xylophilus</name>
    <name type="common">Pinewood nematode worm</name>
    <name type="synonym">Aphelenchoides xylophilus</name>
    <dbReference type="NCBI Taxonomy" id="6326"/>
    <lineage>
        <taxon>Eukaryota</taxon>
        <taxon>Metazoa</taxon>
        <taxon>Ecdysozoa</taxon>
        <taxon>Nematoda</taxon>
        <taxon>Chromadorea</taxon>
        <taxon>Rhabditida</taxon>
        <taxon>Tylenchina</taxon>
        <taxon>Tylenchomorpha</taxon>
        <taxon>Aphelenchoidea</taxon>
        <taxon>Aphelenchoididae</taxon>
        <taxon>Bursaphelenchus</taxon>
    </lineage>
</organism>
<protein>
    <submittedName>
        <fullName evidence="1">(pine wood nematode) hypothetical protein</fullName>
    </submittedName>
</protein>
<keyword evidence="4" id="KW-1185">Reference proteome</keyword>
<reference evidence="2" key="2">
    <citation type="submission" date="2020-08" db="EMBL/GenBank/DDBJ databases">
        <authorList>
            <person name="Kikuchi T."/>
        </authorList>
    </citation>
    <scope>NUCLEOTIDE SEQUENCE</scope>
    <source>
        <strain evidence="1">Ka4C1</strain>
    </source>
</reference>
<evidence type="ECO:0000313" key="5">
    <source>
        <dbReference type="WBParaSite" id="BXY_1208300.1"/>
    </source>
</evidence>
<evidence type="ECO:0000313" key="1">
    <source>
        <dbReference type="EMBL" id="CAD5235788.1"/>
    </source>
</evidence>
<dbReference type="Proteomes" id="UP000095284">
    <property type="component" value="Unplaced"/>
</dbReference>
<evidence type="ECO:0000313" key="4">
    <source>
        <dbReference type="Proteomes" id="UP000659654"/>
    </source>
</evidence>
<name>A0A1I7SGB9_BURXY</name>
<sequence>MAALERLDYGNAREMGKVHQVILVRYCHSMYPEPYSPSCELCESLDPIQDHGAQLKGVKQLAGDHHGGTYTGGGTSLMPR</sequence>
<gene>
    <name evidence="1" type="ORF">BXYJ_LOCUS15879</name>
</gene>
<dbReference type="EMBL" id="CAJFCV020000007">
    <property type="protein sequence ID" value="CAG9132671.1"/>
    <property type="molecule type" value="Genomic_DNA"/>
</dbReference>